<evidence type="ECO:0000313" key="6">
    <source>
        <dbReference type="EMBL" id="OAP63899.1"/>
    </source>
</evidence>
<protein>
    <recommendedName>
        <fullName evidence="5">Metallo-beta-lactamase domain-containing protein</fullName>
    </recommendedName>
</protein>
<dbReference type="GO" id="GO:0016787">
    <property type="term" value="F:hydrolase activity"/>
    <property type="evidence" value="ECO:0007669"/>
    <property type="project" value="UniProtKB-KW"/>
</dbReference>
<dbReference type="InterPro" id="IPR001279">
    <property type="entry name" value="Metallo-B-lactamas"/>
</dbReference>
<evidence type="ECO:0000256" key="4">
    <source>
        <dbReference type="ARBA" id="ARBA00022833"/>
    </source>
</evidence>
<reference evidence="6 7" key="1">
    <citation type="submission" date="2016-04" db="EMBL/GenBank/DDBJ databases">
        <title>Draft genome of Fonsecaea erecta CBS 125763.</title>
        <authorList>
            <person name="Weiss V.A."/>
            <person name="Vicente V.A."/>
            <person name="Raittz R.T."/>
            <person name="Moreno L.F."/>
            <person name="De Souza E.M."/>
            <person name="Pedrosa F.O."/>
            <person name="Steffens M.B."/>
            <person name="Faoro H."/>
            <person name="Tadra-Sfeir M.Z."/>
            <person name="Najafzadeh M.J."/>
            <person name="Felipe M.S."/>
            <person name="Teixeira M."/>
            <person name="Sun J."/>
            <person name="Xi L."/>
            <person name="Gomes R."/>
            <person name="De Azevedo C.M."/>
            <person name="Salgado C.G."/>
            <person name="Da Silva M.B."/>
            <person name="Nascimento M.F."/>
            <person name="Queiroz-Telles F."/>
            <person name="Attili D.S."/>
            <person name="Gorbushina A."/>
        </authorList>
    </citation>
    <scope>NUCLEOTIDE SEQUENCE [LARGE SCALE GENOMIC DNA]</scope>
    <source>
        <strain evidence="6 7">CBS 125763</strain>
    </source>
</reference>
<dbReference type="Pfam" id="PF00753">
    <property type="entry name" value="Lactamase_B"/>
    <property type="match status" value="1"/>
</dbReference>
<dbReference type="Gene3D" id="3.60.15.10">
    <property type="entry name" value="Ribonuclease Z/Hydroxyacylglutathione hydrolase-like"/>
    <property type="match status" value="1"/>
</dbReference>
<gene>
    <name evidence="6" type="ORF">AYL99_03126</name>
</gene>
<dbReference type="PANTHER" id="PTHR42978">
    <property type="entry name" value="QUORUM-QUENCHING LACTONASE YTNP-RELATED-RELATED"/>
    <property type="match status" value="1"/>
</dbReference>
<evidence type="ECO:0000256" key="1">
    <source>
        <dbReference type="ARBA" id="ARBA00007749"/>
    </source>
</evidence>
<keyword evidence="3" id="KW-0378">Hydrolase</keyword>
<dbReference type="InterPro" id="IPR051013">
    <property type="entry name" value="MBL_superfamily_lactonases"/>
</dbReference>
<evidence type="ECO:0000256" key="2">
    <source>
        <dbReference type="ARBA" id="ARBA00022723"/>
    </source>
</evidence>
<dbReference type="InterPro" id="IPR036866">
    <property type="entry name" value="RibonucZ/Hydroxyglut_hydro"/>
</dbReference>
<evidence type="ECO:0000313" key="7">
    <source>
        <dbReference type="Proteomes" id="UP000078343"/>
    </source>
</evidence>
<evidence type="ECO:0000259" key="5">
    <source>
        <dbReference type="SMART" id="SM00849"/>
    </source>
</evidence>
<evidence type="ECO:0000256" key="3">
    <source>
        <dbReference type="ARBA" id="ARBA00022801"/>
    </source>
</evidence>
<comment type="caution">
    <text evidence="6">The sequence shown here is derived from an EMBL/GenBank/DDBJ whole genome shotgun (WGS) entry which is preliminary data.</text>
</comment>
<dbReference type="OrthoDB" id="10250730at2759"/>
<keyword evidence="4" id="KW-0862">Zinc</keyword>
<dbReference type="EMBL" id="LVYI01000002">
    <property type="protein sequence ID" value="OAP63899.1"/>
    <property type="molecule type" value="Genomic_DNA"/>
</dbReference>
<dbReference type="Proteomes" id="UP000078343">
    <property type="component" value="Unassembled WGS sequence"/>
</dbReference>
<keyword evidence="2" id="KW-0479">Metal-binding</keyword>
<dbReference type="AlphaFoldDB" id="A0A178ZVU3"/>
<keyword evidence="7" id="KW-1185">Reference proteome</keyword>
<name>A0A178ZVU3_9EURO</name>
<dbReference type="SMART" id="SM00849">
    <property type="entry name" value="Lactamase_B"/>
    <property type="match status" value="1"/>
</dbReference>
<dbReference type="STRING" id="1367422.A0A178ZVU3"/>
<feature type="domain" description="Metallo-beta-lactamase" evidence="5">
    <location>
        <begin position="47"/>
        <end position="262"/>
    </location>
</feature>
<dbReference type="SUPFAM" id="SSF56281">
    <property type="entry name" value="Metallo-hydrolase/oxidoreductase"/>
    <property type="match status" value="1"/>
</dbReference>
<dbReference type="CDD" id="cd07730">
    <property type="entry name" value="metallo-hydrolase-like_MBL-fold"/>
    <property type="match status" value="1"/>
</dbReference>
<accession>A0A178ZVU3</accession>
<dbReference type="PANTHER" id="PTHR42978:SF5">
    <property type="entry name" value="METALLO-BETA-LACTAMASE DOMAIN-CONTAINING PROTEIN"/>
    <property type="match status" value="1"/>
</dbReference>
<dbReference type="RefSeq" id="XP_018697266.1">
    <property type="nucleotide sequence ID" value="XM_018834642.1"/>
</dbReference>
<sequence>MERNFPVPAGDIARVRIIDTTTSIKTLETHHVLKPPMPGMYVLPELPTWSFLVESPGGRKALFDLGIPPNYQEFSPWVLRFLNMDGWGWQVSSKRHVADILKDAMVDPASITDIVWSHWHWDHIGDPSTFPSSTQLVVGPGFKEAFLPGYPAKQDSPIRESDYKGRELREITFHEPKDVLQIGPFRAFDLFGDGSFYLLDTPGHAIGHLAGLVRTTPDTFIMMGGDLCHHGGALRPSEHMPLPREVWLDAFQGFPGGFCPGTAFEKIQQDRGRRPDQPFFEPAYGEDIPLTMQTIGKAQVPDAAANVLFISAHDTSIRGIVDLFPLEANDWKAKGWRDQVYWRFLEDFKDAVQA</sequence>
<organism evidence="6 7">
    <name type="scientific">Fonsecaea erecta</name>
    <dbReference type="NCBI Taxonomy" id="1367422"/>
    <lineage>
        <taxon>Eukaryota</taxon>
        <taxon>Fungi</taxon>
        <taxon>Dikarya</taxon>
        <taxon>Ascomycota</taxon>
        <taxon>Pezizomycotina</taxon>
        <taxon>Eurotiomycetes</taxon>
        <taxon>Chaetothyriomycetidae</taxon>
        <taxon>Chaetothyriales</taxon>
        <taxon>Herpotrichiellaceae</taxon>
        <taxon>Fonsecaea</taxon>
    </lineage>
</organism>
<comment type="similarity">
    <text evidence="1">Belongs to the metallo-beta-lactamase superfamily.</text>
</comment>
<dbReference type="GO" id="GO:0046872">
    <property type="term" value="F:metal ion binding"/>
    <property type="evidence" value="ECO:0007669"/>
    <property type="project" value="UniProtKB-KW"/>
</dbReference>
<proteinExistence type="inferred from homology"/>
<dbReference type="GeneID" id="30007296"/>